<dbReference type="Gene3D" id="1.10.630.10">
    <property type="entry name" value="Cytochrome P450"/>
    <property type="match status" value="1"/>
</dbReference>
<evidence type="ECO:0000256" key="5">
    <source>
        <dbReference type="ARBA" id="ARBA00023004"/>
    </source>
</evidence>
<keyword evidence="5" id="KW-0408">Iron</keyword>
<reference evidence="6" key="2">
    <citation type="submission" date="2015-06" db="UniProtKB">
        <authorList>
            <consortium name="EnsemblPlants"/>
        </authorList>
    </citation>
    <scope>IDENTIFICATION</scope>
    <source>
        <strain evidence="6">DM1-3 516 R44</strain>
    </source>
</reference>
<dbReference type="PaxDb" id="4113-PGSC0003DMT400046857"/>
<proteinExistence type="inferred from homology"/>
<comment type="similarity">
    <text evidence="1">Belongs to the cytochrome P450 family.</text>
</comment>
<dbReference type="GO" id="GO:0005506">
    <property type="term" value="F:iron ion binding"/>
    <property type="evidence" value="ECO:0007669"/>
    <property type="project" value="InterPro"/>
</dbReference>
<evidence type="ECO:0000256" key="1">
    <source>
        <dbReference type="ARBA" id="ARBA00010617"/>
    </source>
</evidence>
<dbReference type="SUPFAM" id="SSF48264">
    <property type="entry name" value="Cytochrome P450"/>
    <property type="match status" value="1"/>
</dbReference>
<accession>M1BJS3</accession>
<dbReference type="InterPro" id="IPR002401">
    <property type="entry name" value="Cyt_P450_E_grp-I"/>
</dbReference>
<name>M1BJS3_SOLTU</name>
<keyword evidence="7" id="KW-1185">Reference proteome</keyword>
<dbReference type="Pfam" id="PF00067">
    <property type="entry name" value="p450"/>
    <property type="match status" value="1"/>
</dbReference>
<evidence type="ECO:0000313" key="6">
    <source>
        <dbReference type="EnsemblPlants" id="PGSC0003DMT400046857"/>
    </source>
</evidence>
<evidence type="ECO:0000256" key="3">
    <source>
        <dbReference type="ARBA" id="ARBA00022723"/>
    </source>
</evidence>
<keyword evidence="2" id="KW-0349">Heme</keyword>
<protein>
    <submittedName>
        <fullName evidence="6">Cytochrome P450 71A4</fullName>
    </submittedName>
</protein>
<dbReference type="EnsemblPlants" id="PGSC0003DMT400046857">
    <property type="protein sequence ID" value="PGSC0003DMT400046857"/>
    <property type="gene ID" value="PGSC0003DMG400018197"/>
</dbReference>
<dbReference type="InterPro" id="IPR001128">
    <property type="entry name" value="Cyt_P450"/>
</dbReference>
<dbReference type="InParanoid" id="M1BJS3"/>
<dbReference type="Gramene" id="PGSC0003DMT400046857">
    <property type="protein sequence ID" value="PGSC0003DMT400046857"/>
    <property type="gene ID" value="PGSC0003DMG400018197"/>
</dbReference>
<dbReference type="GO" id="GO:0016705">
    <property type="term" value="F:oxidoreductase activity, acting on paired donors, with incorporation or reduction of molecular oxygen"/>
    <property type="evidence" value="ECO:0007669"/>
    <property type="project" value="InterPro"/>
</dbReference>
<dbReference type="HOGENOM" id="CLU_001570_24_0_1"/>
<keyword evidence="4" id="KW-0560">Oxidoreductase</keyword>
<dbReference type="AlphaFoldDB" id="M1BJS3"/>
<reference evidence="7" key="1">
    <citation type="journal article" date="2011" name="Nature">
        <title>Genome sequence and analysis of the tuber crop potato.</title>
        <authorList>
            <consortium name="The Potato Genome Sequencing Consortium"/>
        </authorList>
    </citation>
    <scope>NUCLEOTIDE SEQUENCE [LARGE SCALE GENOMIC DNA]</scope>
    <source>
        <strain evidence="7">cv. DM1-3 516 R44</strain>
    </source>
</reference>
<dbReference type="GO" id="GO:0004497">
    <property type="term" value="F:monooxygenase activity"/>
    <property type="evidence" value="ECO:0007669"/>
    <property type="project" value="InterPro"/>
</dbReference>
<dbReference type="GO" id="GO:0020037">
    <property type="term" value="F:heme binding"/>
    <property type="evidence" value="ECO:0007669"/>
    <property type="project" value="InterPro"/>
</dbReference>
<dbReference type="eggNOG" id="KOG0156">
    <property type="taxonomic scope" value="Eukaryota"/>
</dbReference>
<dbReference type="PRINTS" id="PR00463">
    <property type="entry name" value="EP450I"/>
</dbReference>
<dbReference type="OMA" id="FELMSYS"/>
<evidence type="ECO:0000313" key="7">
    <source>
        <dbReference type="Proteomes" id="UP000011115"/>
    </source>
</evidence>
<keyword evidence="3" id="KW-0479">Metal-binding</keyword>
<evidence type="ECO:0000256" key="4">
    <source>
        <dbReference type="ARBA" id="ARBA00023002"/>
    </source>
</evidence>
<dbReference type="Proteomes" id="UP000011115">
    <property type="component" value="Unassembled WGS sequence"/>
</dbReference>
<organism evidence="6 7">
    <name type="scientific">Solanum tuberosum</name>
    <name type="common">Potato</name>
    <dbReference type="NCBI Taxonomy" id="4113"/>
    <lineage>
        <taxon>Eukaryota</taxon>
        <taxon>Viridiplantae</taxon>
        <taxon>Streptophyta</taxon>
        <taxon>Embryophyta</taxon>
        <taxon>Tracheophyta</taxon>
        <taxon>Spermatophyta</taxon>
        <taxon>Magnoliopsida</taxon>
        <taxon>eudicotyledons</taxon>
        <taxon>Gunneridae</taxon>
        <taxon>Pentapetalae</taxon>
        <taxon>asterids</taxon>
        <taxon>lamiids</taxon>
        <taxon>Solanales</taxon>
        <taxon>Solanaceae</taxon>
        <taxon>Solanoideae</taxon>
        <taxon>Solaneae</taxon>
        <taxon>Solanum</taxon>
    </lineage>
</organism>
<dbReference type="PANTHER" id="PTHR47955">
    <property type="entry name" value="CYTOCHROME P450 FAMILY 71 PROTEIN"/>
    <property type="match status" value="1"/>
</dbReference>
<evidence type="ECO:0000256" key="2">
    <source>
        <dbReference type="ARBA" id="ARBA00022617"/>
    </source>
</evidence>
<sequence length="102" mass="11760">MHYLKSVIKETLRLHPPGPLLVPRESTEDIKLLGYQIPAKTQVIINAWAIGRDPLSWENPEDYRPERFLNSNIDFKGLNFELMSYSFPPKPPATSNDIPRDL</sequence>
<dbReference type="InterPro" id="IPR036396">
    <property type="entry name" value="Cyt_P450_sf"/>
</dbReference>